<dbReference type="Pfam" id="PF13456">
    <property type="entry name" value="RVT_3"/>
    <property type="match status" value="1"/>
</dbReference>
<dbReference type="InterPro" id="IPR036397">
    <property type="entry name" value="RNaseH_sf"/>
</dbReference>
<feature type="domain" description="RNase H type-1" evidence="1">
    <location>
        <begin position="373"/>
        <end position="440"/>
    </location>
</feature>
<dbReference type="GO" id="GO:0003676">
    <property type="term" value="F:nucleic acid binding"/>
    <property type="evidence" value="ECO:0007669"/>
    <property type="project" value="InterPro"/>
</dbReference>
<dbReference type="PANTHER" id="PTHR47074">
    <property type="entry name" value="BNAC02G40300D PROTEIN"/>
    <property type="match status" value="1"/>
</dbReference>
<evidence type="ECO:0000259" key="1">
    <source>
        <dbReference type="Pfam" id="PF13456"/>
    </source>
</evidence>
<keyword evidence="2" id="KW-0808">Transferase</keyword>
<protein>
    <submittedName>
        <fullName evidence="2">Reverse transcriptase</fullName>
    </submittedName>
</protein>
<dbReference type="InterPro" id="IPR002156">
    <property type="entry name" value="RNaseH_domain"/>
</dbReference>
<dbReference type="InterPro" id="IPR052929">
    <property type="entry name" value="RNase_H-like_EbsB-rel"/>
</dbReference>
<gene>
    <name evidence="2" type="ORF">G2W53_004256</name>
</gene>
<proteinExistence type="predicted"/>
<dbReference type="CDD" id="cd06222">
    <property type="entry name" value="RNase_H_like"/>
    <property type="match status" value="1"/>
</dbReference>
<evidence type="ECO:0000313" key="3">
    <source>
        <dbReference type="Proteomes" id="UP000634136"/>
    </source>
</evidence>
<dbReference type="OrthoDB" id="1087989at2759"/>
<dbReference type="Gene3D" id="3.30.420.10">
    <property type="entry name" value="Ribonuclease H-like superfamily/Ribonuclease H"/>
    <property type="match status" value="1"/>
</dbReference>
<dbReference type="Proteomes" id="UP000634136">
    <property type="component" value="Unassembled WGS sequence"/>
</dbReference>
<organism evidence="2 3">
    <name type="scientific">Senna tora</name>
    <dbReference type="NCBI Taxonomy" id="362788"/>
    <lineage>
        <taxon>Eukaryota</taxon>
        <taxon>Viridiplantae</taxon>
        <taxon>Streptophyta</taxon>
        <taxon>Embryophyta</taxon>
        <taxon>Tracheophyta</taxon>
        <taxon>Spermatophyta</taxon>
        <taxon>Magnoliopsida</taxon>
        <taxon>eudicotyledons</taxon>
        <taxon>Gunneridae</taxon>
        <taxon>Pentapetalae</taxon>
        <taxon>rosids</taxon>
        <taxon>fabids</taxon>
        <taxon>Fabales</taxon>
        <taxon>Fabaceae</taxon>
        <taxon>Caesalpinioideae</taxon>
        <taxon>Cassia clade</taxon>
        <taxon>Senna</taxon>
    </lineage>
</organism>
<dbReference type="GO" id="GO:0003964">
    <property type="term" value="F:RNA-directed DNA polymerase activity"/>
    <property type="evidence" value="ECO:0007669"/>
    <property type="project" value="UniProtKB-KW"/>
</dbReference>
<dbReference type="PANTHER" id="PTHR47074:SF11">
    <property type="entry name" value="REVERSE TRANSCRIPTASE-LIKE PROTEIN"/>
    <property type="match status" value="1"/>
</dbReference>
<keyword evidence="2" id="KW-0695">RNA-directed DNA polymerase</keyword>
<dbReference type="GO" id="GO:0004523">
    <property type="term" value="F:RNA-DNA hybrid ribonuclease activity"/>
    <property type="evidence" value="ECO:0007669"/>
    <property type="project" value="InterPro"/>
</dbReference>
<dbReference type="InterPro" id="IPR044730">
    <property type="entry name" value="RNase_H-like_dom_plant"/>
</dbReference>
<keyword evidence="2" id="KW-0548">Nucleotidyltransferase</keyword>
<evidence type="ECO:0000313" key="2">
    <source>
        <dbReference type="EMBL" id="KAF7841958.1"/>
    </source>
</evidence>
<keyword evidence="3" id="KW-1185">Reference proteome</keyword>
<dbReference type="AlphaFoldDB" id="A0A834XAA0"/>
<accession>A0A834XAA0</accession>
<sequence>MIGRRWGEPIHVQQTEALTALLSKLNVKGGNGGELEVVENLKEGGMENVVRPESTGHEFSNGIESRSLTTVTMSASVETLDILKEKVGERVMIRSKENKEEEREARVLKEIPINEHGGNSGLLQELKENVDPGNNVKDIRTWKRLARSYGAIPTKGEALIGRRPSLTWRSLFAGKSLIMPDLFRCVGNGRTTRIWDDAWVLGAPPFTVPRPQNGAEGVENVSDLINASARGLFTVNACYKHYMAEQWRDVILLPDLQGFRFWAQSRFDFSSSRWHGSLVEWLDIEGVNWSKEQWGYCSIALYLLWEMRNGKKFASKAANLDKLWCNVTLLWEEITEARSGSKGRRQDEGLGRWVKPPRDVVKLNSDAGLLPSGGGIVGGVLRDNEGHCLGAITEGYGHSSNPMVLEAVAMRSGLELALSLGIEEIIIESDTKLVLEFLDSIGTQISPLLLVFSYAKDSNHDSRWVEFLPWFLSDVIRSDI</sequence>
<dbReference type="EMBL" id="JAAIUW010000002">
    <property type="protein sequence ID" value="KAF7841958.1"/>
    <property type="molecule type" value="Genomic_DNA"/>
</dbReference>
<comment type="caution">
    <text evidence="2">The sequence shown here is derived from an EMBL/GenBank/DDBJ whole genome shotgun (WGS) entry which is preliminary data.</text>
</comment>
<name>A0A834XAA0_9FABA</name>
<reference evidence="2" key="1">
    <citation type="submission" date="2020-09" db="EMBL/GenBank/DDBJ databases">
        <title>Genome-Enabled Discovery of Anthraquinone Biosynthesis in Senna tora.</title>
        <authorList>
            <person name="Kang S.-H."/>
            <person name="Pandey R.P."/>
            <person name="Lee C.-M."/>
            <person name="Sim J.-S."/>
            <person name="Jeong J.-T."/>
            <person name="Choi B.-S."/>
            <person name="Jung M."/>
            <person name="Ginzburg D."/>
            <person name="Zhao K."/>
            <person name="Won S.Y."/>
            <person name="Oh T.-J."/>
            <person name="Yu Y."/>
            <person name="Kim N.-H."/>
            <person name="Lee O.R."/>
            <person name="Lee T.-H."/>
            <person name="Bashyal P."/>
            <person name="Kim T.-S."/>
            <person name="Lee W.-H."/>
            <person name="Kawkins C."/>
            <person name="Kim C.-K."/>
            <person name="Kim J.S."/>
            <person name="Ahn B.O."/>
            <person name="Rhee S.Y."/>
            <person name="Sohng J.K."/>
        </authorList>
    </citation>
    <scope>NUCLEOTIDE SEQUENCE</scope>
    <source>
        <tissue evidence="2">Leaf</tissue>
    </source>
</reference>